<proteinExistence type="predicted"/>
<comment type="caution">
    <text evidence="1">The sequence shown here is derived from an EMBL/GenBank/DDBJ whole genome shotgun (WGS) entry which is preliminary data.</text>
</comment>
<dbReference type="AlphaFoldDB" id="A0A9D1R881"/>
<gene>
    <name evidence="1" type="ORF">H9742_14160</name>
</gene>
<reference evidence="1" key="2">
    <citation type="submission" date="2021-04" db="EMBL/GenBank/DDBJ databases">
        <authorList>
            <person name="Gilroy R."/>
        </authorList>
    </citation>
    <scope>NUCLEOTIDE SEQUENCE</scope>
    <source>
        <strain evidence="1">CHK195-6426</strain>
    </source>
</reference>
<organism evidence="1 2">
    <name type="scientific">Candidatus Acetatifactor stercoripullorum</name>
    <dbReference type="NCBI Taxonomy" id="2838414"/>
    <lineage>
        <taxon>Bacteria</taxon>
        <taxon>Bacillati</taxon>
        <taxon>Bacillota</taxon>
        <taxon>Clostridia</taxon>
        <taxon>Lachnospirales</taxon>
        <taxon>Lachnospiraceae</taxon>
        <taxon>Acetatifactor</taxon>
    </lineage>
</organism>
<evidence type="ECO:0000313" key="2">
    <source>
        <dbReference type="Proteomes" id="UP000824265"/>
    </source>
</evidence>
<evidence type="ECO:0000313" key="1">
    <source>
        <dbReference type="EMBL" id="HIW82640.1"/>
    </source>
</evidence>
<name>A0A9D1R881_9FIRM</name>
<accession>A0A9D1R881</accession>
<dbReference type="Proteomes" id="UP000824265">
    <property type="component" value="Unassembled WGS sequence"/>
</dbReference>
<dbReference type="EMBL" id="DXGH01000073">
    <property type="protein sequence ID" value="HIW82640.1"/>
    <property type="molecule type" value="Genomic_DNA"/>
</dbReference>
<reference evidence="1" key="1">
    <citation type="journal article" date="2021" name="PeerJ">
        <title>Extensive microbial diversity within the chicken gut microbiome revealed by metagenomics and culture.</title>
        <authorList>
            <person name="Gilroy R."/>
            <person name="Ravi A."/>
            <person name="Getino M."/>
            <person name="Pursley I."/>
            <person name="Horton D.L."/>
            <person name="Alikhan N.F."/>
            <person name="Baker D."/>
            <person name="Gharbi K."/>
            <person name="Hall N."/>
            <person name="Watson M."/>
            <person name="Adriaenssens E.M."/>
            <person name="Foster-Nyarko E."/>
            <person name="Jarju S."/>
            <person name="Secka A."/>
            <person name="Antonio M."/>
            <person name="Oren A."/>
            <person name="Chaudhuri R.R."/>
            <person name="La Ragione R."/>
            <person name="Hildebrand F."/>
            <person name="Pallen M.J."/>
        </authorList>
    </citation>
    <scope>NUCLEOTIDE SEQUENCE</scope>
    <source>
        <strain evidence="1">CHK195-6426</strain>
    </source>
</reference>
<protein>
    <submittedName>
        <fullName evidence="1">Uncharacterized protein</fullName>
    </submittedName>
</protein>
<sequence length="129" mass="14660">MAGFNWNQFYTLFKAKMGDSCTVGRYTIPKLPTYPYCDIALLDNSGGNYDLQGHESSLTPLITITVYDNNYGDARCYEVSMKAKELMLSYGFQCRTGPVKIDNTDPAVARWVARYQRIFGSGDELRKLR</sequence>